<dbReference type="STRING" id="1555241.A0A4P9X447"/>
<keyword evidence="1" id="KW-0175">Coiled coil</keyword>
<feature type="compositionally biased region" description="Polar residues" evidence="2">
    <location>
        <begin position="50"/>
        <end position="59"/>
    </location>
</feature>
<dbReference type="CDD" id="cd23787">
    <property type="entry name" value="RWD_CSM1"/>
    <property type="match status" value="1"/>
</dbReference>
<name>A0A4P9X447_9FUNG</name>
<dbReference type="Proteomes" id="UP000274922">
    <property type="component" value="Unassembled WGS sequence"/>
</dbReference>
<feature type="compositionally biased region" description="Low complexity" evidence="2">
    <location>
        <begin position="296"/>
        <end position="310"/>
    </location>
</feature>
<feature type="compositionally biased region" description="Low complexity" evidence="2">
    <location>
        <begin position="171"/>
        <end position="239"/>
    </location>
</feature>
<dbReference type="OrthoDB" id="2431049at2759"/>
<dbReference type="AlphaFoldDB" id="A0A4P9X447"/>
<sequence length="748" mass="79282">MPRKTGAAAKRKRPASPDAARRERPTAPSLLATPASAAKRRRPAGASLATPGSVTSSVDDFTAHTPARRAARAGRPGSSDGSDGDRTDDGDDDAARAPRAAFRTTRRAARAVGAVELASLTTAWSRPRSVDGPAGRRDVVTTPASPVVAPRAAAPPSPPPPAAAPRRRSKSVAPAAAAAAAPAAAAERAPPSASATVAAAARRRSQSAAPARDPPRAAAAAAPAAVAAAAPRRPEVATPPQSPLRAPLARPAVVHHLQHDVSPAPPAPSSSSRLSRPPRAERPPERLTVAPPPSRPSAASSGAASSTSAPFLSPYGPDDADEAELLMPVTMQEWEHLQDRYAALKQLYAEEGEKASARYDAMEIAWQQRVLALEQQLTRAAEDAAHESARVLETQLAALQQQHAAQDRARRAEIQALRDAERKAVAQLQTTLQTTRDALATEKNTAATWERKAHHLTGLLESTKLLTSGKHEVEELILQSRSEREAAAHAAAAAATAAVRTAEQARTAAARDLDAEKTRTAALAAQVERLKATQLTQHQQLRAAKREHASLRADADGLRERVQQLEQALAQTRHTAEKLATAAAEATAHGPAAVSDRYVLTLERMTRLYEELTGVTIINVEEGTREIEVSDGGADGARGAPATAEEDVLLYDVAQHGRNGEIFYTLAMPDHGGDDDGDGTHKHGDGALPSPAASSWSSNMYTYTPDMARFVTVQGRRPPDFLSEEIEFEREMAPLFFWRAADWLQLAK</sequence>
<feature type="compositionally biased region" description="Basic residues" evidence="2">
    <location>
        <begin position="1"/>
        <end position="14"/>
    </location>
</feature>
<accession>A0A4P9X447</accession>
<reference evidence="4" key="1">
    <citation type="journal article" date="2018" name="Nat. Microbiol.">
        <title>Leveraging single-cell genomics to expand the fungal tree of life.</title>
        <authorList>
            <person name="Ahrendt S.R."/>
            <person name="Quandt C.A."/>
            <person name="Ciobanu D."/>
            <person name="Clum A."/>
            <person name="Salamov A."/>
            <person name="Andreopoulos B."/>
            <person name="Cheng J.F."/>
            <person name="Woyke T."/>
            <person name="Pelin A."/>
            <person name="Henrissat B."/>
            <person name="Reynolds N.K."/>
            <person name="Benny G.L."/>
            <person name="Smith M.E."/>
            <person name="James T.Y."/>
            <person name="Grigoriev I.V."/>
        </authorList>
    </citation>
    <scope>NUCLEOTIDE SEQUENCE [LARGE SCALE GENOMIC DNA]</scope>
    <source>
        <strain evidence="4">ATCC 52028</strain>
    </source>
</reference>
<feature type="region of interest" description="Disordered" evidence="2">
    <location>
        <begin position="670"/>
        <end position="691"/>
    </location>
</feature>
<evidence type="ECO:0000313" key="3">
    <source>
        <dbReference type="EMBL" id="RKO99835.1"/>
    </source>
</evidence>
<evidence type="ECO:0000256" key="1">
    <source>
        <dbReference type="SAM" id="Coils"/>
    </source>
</evidence>
<dbReference type="Gene3D" id="3.90.1150.80">
    <property type="match status" value="1"/>
</dbReference>
<evidence type="ECO:0000313" key="4">
    <source>
        <dbReference type="Proteomes" id="UP000274922"/>
    </source>
</evidence>
<protein>
    <recommendedName>
        <fullName evidence="5">Monopolin complex subunit Csm1/Pcs1 C-terminal domain-containing protein</fullName>
    </recommendedName>
</protein>
<dbReference type="EMBL" id="ML014253">
    <property type="protein sequence ID" value="RKO99835.1"/>
    <property type="molecule type" value="Genomic_DNA"/>
</dbReference>
<feature type="coiled-coil region" evidence="1">
    <location>
        <begin position="541"/>
        <end position="582"/>
    </location>
</feature>
<evidence type="ECO:0000256" key="2">
    <source>
        <dbReference type="SAM" id="MobiDB-lite"/>
    </source>
</evidence>
<feature type="coiled-coil region" evidence="1">
    <location>
        <begin position="382"/>
        <end position="409"/>
    </location>
</feature>
<gene>
    <name evidence="3" type="ORF">CXG81DRAFT_27430</name>
</gene>
<feature type="compositionally biased region" description="Low complexity" evidence="2">
    <location>
        <begin position="143"/>
        <end position="152"/>
    </location>
</feature>
<dbReference type="InterPro" id="IPR038608">
    <property type="entry name" value="Csm1/Pcs1_C_sf"/>
</dbReference>
<feature type="compositionally biased region" description="Low complexity" evidence="2">
    <location>
        <begin position="26"/>
        <end position="37"/>
    </location>
</feature>
<organism evidence="3 4">
    <name type="scientific">Caulochytrium protostelioides</name>
    <dbReference type="NCBI Taxonomy" id="1555241"/>
    <lineage>
        <taxon>Eukaryota</taxon>
        <taxon>Fungi</taxon>
        <taxon>Fungi incertae sedis</taxon>
        <taxon>Chytridiomycota</taxon>
        <taxon>Chytridiomycota incertae sedis</taxon>
        <taxon>Chytridiomycetes</taxon>
        <taxon>Caulochytriales</taxon>
        <taxon>Caulochytriaceae</taxon>
        <taxon>Caulochytrium</taxon>
    </lineage>
</organism>
<feature type="compositionally biased region" description="Pro residues" evidence="2">
    <location>
        <begin position="153"/>
        <end position="163"/>
    </location>
</feature>
<feature type="compositionally biased region" description="Basic and acidic residues" evidence="2">
    <location>
        <begin position="671"/>
        <end position="685"/>
    </location>
</feature>
<keyword evidence="4" id="KW-1185">Reference proteome</keyword>
<evidence type="ECO:0008006" key="5">
    <source>
        <dbReference type="Google" id="ProtNLM"/>
    </source>
</evidence>
<feature type="region of interest" description="Disordered" evidence="2">
    <location>
        <begin position="1"/>
        <end position="319"/>
    </location>
</feature>
<proteinExistence type="predicted"/>